<dbReference type="PANTHER" id="PTHR34883:SF15">
    <property type="entry name" value="EXTRACELLULAR SERINE-RICH PROTEIN"/>
    <property type="match status" value="1"/>
</dbReference>
<dbReference type="EMBL" id="ML213607">
    <property type="protein sequence ID" value="TFK37595.1"/>
    <property type="molecule type" value="Genomic_DNA"/>
</dbReference>
<dbReference type="Gene3D" id="2.60.40.420">
    <property type="entry name" value="Cupredoxins - blue copper proteins"/>
    <property type="match status" value="1"/>
</dbReference>
<dbReference type="InterPro" id="IPR052953">
    <property type="entry name" value="Ser-rich/MCO-related"/>
</dbReference>
<evidence type="ECO:0000313" key="3">
    <source>
        <dbReference type="EMBL" id="TFK37595.1"/>
    </source>
</evidence>
<keyword evidence="4" id="KW-1185">Reference proteome</keyword>
<feature type="compositionally biased region" description="Low complexity" evidence="1">
    <location>
        <begin position="162"/>
        <end position="183"/>
    </location>
</feature>
<dbReference type="InterPro" id="IPR008972">
    <property type="entry name" value="Cupredoxin"/>
</dbReference>
<protein>
    <recommendedName>
        <fullName evidence="5">Cupredoxin</fullName>
    </recommendedName>
</protein>
<dbReference type="SUPFAM" id="SSF49503">
    <property type="entry name" value="Cupredoxins"/>
    <property type="match status" value="1"/>
</dbReference>
<gene>
    <name evidence="3" type="ORF">BDQ12DRAFT_684945</name>
</gene>
<feature type="region of interest" description="Disordered" evidence="1">
    <location>
        <begin position="136"/>
        <end position="183"/>
    </location>
</feature>
<sequence>MKSIALVALFLPLAFGAEYLVGVGKDETTGKKGLGFDPSSIHPLSGDVINFEFRSGSHSVVQSSYENPCTSNGGFNSGVITVADDLAVDASGLPSVKLTVNSTEPLWFFDEAGGLCNQGAVLSVNPSQTQTAAGFKENAAKAPATPATSATPSTTEDHSSHASESATGTAPGSSGAAQTSPASNAATKDGAIQFAGIAAVMAMFMGFF</sequence>
<evidence type="ECO:0000313" key="4">
    <source>
        <dbReference type="Proteomes" id="UP000308652"/>
    </source>
</evidence>
<dbReference type="OrthoDB" id="1921208at2759"/>
<proteinExistence type="predicted"/>
<evidence type="ECO:0000256" key="2">
    <source>
        <dbReference type="SAM" id="SignalP"/>
    </source>
</evidence>
<feature type="chain" id="PRO_5022855952" description="Cupredoxin" evidence="2">
    <location>
        <begin position="17"/>
        <end position="208"/>
    </location>
</feature>
<evidence type="ECO:0008006" key="5">
    <source>
        <dbReference type="Google" id="ProtNLM"/>
    </source>
</evidence>
<evidence type="ECO:0000256" key="1">
    <source>
        <dbReference type="SAM" id="MobiDB-lite"/>
    </source>
</evidence>
<organism evidence="3 4">
    <name type="scientific">Crucibulum laeve</name>
    <dbReference type="NCBI Taxonomy" id="68775"/>
    <lineage>
        <taxon>Eukaryota</taxon>
        <taxon>Fungi</taxon>
        <taxon>Dikarya</taxon>
        <taxon>Basidiomycota</taxon>
        <taxon>Agaricomycotina</taxon>
        <taxon>Agaricomycetes</taxon>
        <taxon>Agaricomycetidae</taxon>
        <taxon>Agaricales</taxon>
        <taxon>Agaricineae</taxon>
        <taxon>Nidulariaceae</taxon>
        <taxon>Crucibulum</taxon>
    </lineage>
</organism>
<name>A0A5C3LY15_9AGAR</name>
<dbReference type="AlphaFoldDB" id="A0A5C3LY15"/>
<keyword evidence="2" id="KW-0732">Signal</keyword>
<reference evidence="3 4" key="1">
    <citation type="journal article" date="2019" name="Nat. Ecol. Evol.">
        <title>Megaphylogeny resolves global patterns of mushroom evolution.</title>
        <authorList>
            <person name="Varga T."/>
            <person name="Krizsan K."/>
            <person name="Foldi C."/>
            <person name="Dima B."/>
            <person name="Sanchez-Garcia M."/>
            <person name="Sanchez-Ramirez S."/>
            <person name="Szollosi G.J."/>
            <person name="Szarkandi J.G."/>
            <person name="Papp V."/>
            <person name="Albert L."/>
            <person name="Andreopoulos W."/>
            <person name="Angelini C."/>
            <person name="Antonin V."/>
            <person name="Barry K.W."/>
            <person name="Bougher N.L."/>
            <person name="Buchanan P."/>
            <person name="Buyck B."/>
            <person name="Bense V."/>
            <person name="Catcheside P."/>
            <person name="Chovatia M."/>
            <person name="Cooper J."/>
            <person name="Damon W."/>
            <person name="Desjardin D."/>
            <person name="Finy P."/>
            <person name="Geml J."/>
            <person name="Haridas S."/>
            <person name="Hughes K."/>
            <person name="Justo A."/>
            <person name="Karasinski D."/>
            <person name="Kautmanova I."/>
            <person name="Kiss B."/>
            <person name="Kocsube S."/>
            <person name="Kotiranta H."/>
            <person name="LaButti K.M."/>
            <person name="Lechner B.E."/>
            <person name="Liimatainen K."/>
            <person name="Lipzen A."/>
            <person name="Lukacs Z."/>
            <person name="Mihaltcheva S."/>
            <person name="Morgado L.N."/>
            <person name="Niskanen T."/>
            <person name="Noordeloos M.E."/>
            <person name="Ohm R.A."/>
            <person name="Ortiz-Santana B."/>
            <person name="Ovrebo C."/>
            <person name="Racz N."/>
            <person name="Riley R."/>
            <person name="Savchenko A."/>
            <person name="Shiryaev A."/>
            <person name="Soop K."/>
            <person name="Spirin V."/>
            <person name="Szebenyi C."/>
            <person name="Tomsovsky M."/>
            <person name="Tulloss R.E."/>
            <person name="Uehling J."/>
            <person name="Grigoriev I.V."/>
            <person name="Vagvolgyi C."/>
            <person name="Papp T."/>
            <person name="Martin F.M."/>
            <person name="Miettinen O."/>
            <person name="Hibbett D.S."/>
            <person name="Nagy L.G."/>
        </authorList>
    </citation>
    <scope>NUCLEOTIDE SEQUENCE [LARGE SCALE GENOMIC DNA]</scope>
    <source>
        <strain evidence="3 4">CBS 166.37</strain>
    </source>
</reference>
<accession>A0A5C3LY15</accession>
<dbReference type="Proteomes" id="UP000308652">
    <property type="component" value="Unassembled WGS sequence"/>
</dbReference>
<feature type="compositionally biased region" description="Low complexity" evidence="1">
    <location>
        <begin position="140"/>
        <end position="154"/>
    </location>
</feature>
<feature type="signal peptide" evidence="2">
    <location>
        <begin position="1"/>
        <end position="16"/>
    </location>
</feature>
<dbReference type="PANTHER" id="PTHR34883">
    <property type="entry name" value="SERINE-RICH PROTEIN, PUTATIVE-RELATED-RELATED"/>
    <property type="match status" value="1"/>
</dbReference>